<feature type="compositionally biased region" description="Basic and acidic residues" evidence="1">
    <location>
        <begin position="54"/>
        <end position="65"/>
    </location>
</feature>
<evidence type="ECO:0000313" key="3">
    <source>
        <dbReference type="Proteomes" id="UP001434883"/>
    </source>
</evidence>
<feature type="region of interest" description="Disordered" evidence="1">
    <location>
        <begin position="104"/>
        <end position="167"/>
    </location>
</feature>
<organism evidence="2 3">
    <name type="scientific">Xenoophorus captivus</name>
    <dbReference type="NCBI Taxonomy" id="1517983"/>
    <lineage>
        <taxon>Eukaryota</taxon>
        <taxon>Metazoa</taxon>
        <taxon>Chordata</taxon>
        <taxon>Craniata</taxon>
        <taxon>Vertebrata</taxon>
        <taxon>Euteleostomi</taxon>
        <taxon>Actinopterygii</taxon>
        <taxon>Neopterygii</taxon>
        <taxon>Teleostei</taxon>
        <taxon>Neoteleostei</taxon>
        <taxon>Acanthomorphata</taxon>
        <taxon>Ovalentaria</taxon>
        <taxon>Atherinomorphae</taxon>
        <taxon>Cyprinodontiformes</taxon>
        <taxon>Goodeidae</taxon>
        <taxon>Xenoophorus</taxon>
    </lineage>
</organism>
<dbReference type="Proteomes" id="UP001434883">
    <property type="component" value="Unassembled WGS sequence"/>
</dbReference>
<gene>
    <name evidence="2" type="ORF">XENOCAPTIV_012047</name>
</gene>
<sequence length="167" mass="18562">MRDKTALPVPRSRPGSRSAAVRNTVPKDAKHYYPVSFCQEDAGQKVSQPSVDPCGHERQRSHVTEQESQWTSEKLFLSGEDCPYVPRMNDGTDARLHGIGTTLTLNGADSQVPERSDPMGRFYGHEMTGKELPHTGRRGSNERTKGQRIREGAGLLRTEKNTDQGIT</sequence>
<comment type="caution">
    <text evidence="2">The sequence shown here is derived from an EMBL/GenBank/DDBJ whole genome shotgun (WGS) entry which is preliminary data.</text>
</comment>
<name>A0ABV0QRD4_9TELE</name>
<evidence type="ECO:0000313" key="2">
    <source>
        <dbReference type="EMBL" id="MEQ2198380.1"/>
    </source>
</evidence>
<dbReference type="EMBL" id="JAHRIN010019360">
    <property type="protein sequence ID" value="MEQ2198380.1"/>
    <property type="molecule type" value="Genomic_DNA"/>
</dbReference>
<keyword evidence="3" id="KW-1185">Reference proteome</keyword>
<evidence type="ECO:0000256" key="1">
    <source>
        <dbReference type="SAM" id="MobiDB-lite"/>
    </source>
</evidence>
<reference evidence="2 3" key="1">
    <citation type="submission" date="2021-06" db="EMBL/GenBank/DDBJ databases">
        <authorList>
            <person name="Palmer J.M."/>
        </authorList>
    </citation>
    <scope>NUCLEOTIDE SEQUENCE [LARGE SCALE GENOMIC DNA]</scope>
    <source>
        <strain evidence="2 3">XC_2019</strain>
        <tissue evidence="2">Muscle</tissue>
    </source>
</reference>
<feature type="compositionally biased region" description="Basic and acidic residues" evidence="1">
    <location>
        <begin position="112"/>
        <end position="167"/>
    </location>
</feature>
<feature type="region of interest" description="Disordered" evidence="1">
    <location>
        <begin position="44"/>
        <end position="71"/>
    </location>
</feature>
<proteinExistence type="predicted"/>
<evidence type="ECO:0008006" key="4">
    <source>
        <dbReference type="Google" id="ProtNLM"/>
    </source>
</evidence>
<feature type="region of interest" description="Disordered" evidence="1">
    <location>
        <begin position="1"/>
        <end position="26"/>
    </location>
</feature>
<accession>A0ABV0QRD4</accession>
<protein>
    <recommendedName>
        <fullName evidence="4">Prolactin receptor</fullName>
    </recommendedName>
</protein>